<keyword evidence="1" id="KW-1133">Transmembrane helix</keyword>
<evidence type="ECO:0000259" key="2">
    <source>
        <dbReference type="Pfam" id="PF00534"/>
    </source>
</evidence>
<feature type="domain" description="Glycosyl transferase family 1" evidence="2">
    <location>
        <begin position="196"/>
        <end position="355"/>
    </location>
</feature>
<gene>
    <name evidence="3" type="ORF">F6J89_06490</name>
</gene>
<name>A0A6B3NCC0_9CYAN</name>
<keyword evidence="1" id="KW-0472">Membrane</keyword>
<protein>
    <submittedName>
        <fullName evidence="3">Glycosyltransferase</fullName>
    </submittedName>
</protein>
<dbReference type="GO" id="GO:0016020">
    <property type="term" value="C:membrane"/>
    <property type="evidence" value="ECO:0007669"/>
    <property type="project" value="TreeGrafter"/>
</dbReference>
<sequence length="384" mass="43456">MTSTALNKIDISKRKKVAVYYHAFMGGGAEAVALWMLEALKEKYDLTLFTIADVNFDKLNSMYGTNLSTDWVKINCLASGFWRPLSNFLIANSKVLRKLFIHILIRHFKSQQSNYDLPVSAYNAMDLGSIGIQYIHWVKVVEGNAFYHKVSNFSEERVRSNISVANSQMVADAAKNVYGTDSTVVYPPVVIDLPDTPWEQKENAFICSGRLTKAKQPHKVIEILSRVREKGFDIKLHMTGGGGGAAAWQYKQRIQQLVEANSHWITLYENLAYKDYINVLAKCKYGIHFKQEPFGISIAEMLKAGALPFVRSGGGQVEIVGKNNQDLFFDNESEAVEKIVAFLSDSTKQNNMIAALDERKKLFSTERFMADFNKVVDKYFENYS</sequence>
<evidence type="ECO:0000256" key="1">
    <source>
        <dbReference type="SAM" id="Phobius"/>
    </source>
</evidence>
<dbReference type="PANTHER" id="PTHR45919:SF1">
    <property type="entry name" value="GDP-MAN:MAN(3)GLCNAC(2)-PP-DOL ALPHA-1,2-MANNOSYLTRANSFERASE"/>
    <property type="match status" value="1"/>
</dbReference>
<dbReference type="GO" id="GO:0004377">
    <property type="term" value="F:GDP-Man:Man(3)GlcNAc(2)-PP-Dol alpha-1,2-mannosyltransferase activity"/>
    <property type="evidence" value="ECO:0007669"/>
    <property type="project" value="InterPro"/>
</dbReference>
<comment type="caution">
    <text evidence="3">The sequence shown here is derived from an EMBL/GenBank/DDBJ whole genome shotgun (WGS) entry which is preliminary data.</text>
</comment>
<dbReference type="GO" id="GO:0006487">
    <property type="term" value="P:protein N-linked glycosylation"/>
    <property type="evidence" value="ECO:0007669"/>
    <property type="project" value="TreeGrafter"/>
</dbReference>
<organism evidence="3">
    <name type="scientific">Symploca sp. SIO1C4</name>
    <dbReference type="NCBI Taxonomy" id="2607765"/>
    <lineage>
        <taxon>Bacteria</taxon>
        <taxon>Bacillati</taxon>
        <taxon>Cyanobacteriota</taxon>
        <taxon>Cyanophyceae</taxon>
        <taxon>Coleofasciculales</taxon>
        <taxon>Coleofasciculaceae</taxon>
        <taxon>Symploca</taxon>
    </lineage>
</organism>
<dbReference type="Pfam" id="PF00534">
    <property type="entry name" value="Glycos_transf_1"/>
    <property type="match status" value="1"/>
</dbReference>
<accession>A0A6B3NCC0</accession>
<reference evidence="3" key="1">
    <citation type="submission" date="2019-11" db="EMBL/GenBank/DDBJ databases">
        <title>Genomic insights into an expanded diversity of filamentous marine cyanobacteria reveals the extraordinary biosynthetic potential of Moorea and Okeania.</title>
        <authorList>
            <person name="Ferreira Leao T."/>
            <person name="Wang M."/>
            <person name="Moss N."/>
            <person name="Da Silva R."/>
            <person name="Sanders J."/>
            <person name="Nurk S."/>
            <person name="Gurevich A."/>
            <person name="Humphrey G."/>
            <person name="Reher R."/>
            <person name="Zhu Q."/>
            <person name="Belda-Ferre P."/>
            <person name="Glukhov E."/>
            <person name="Rex R."/>
            <person name="Dorrestein P.C."/>
            <person name="Knight R."/>
            <person name="Pevzner P."/>
            <person name="Gerwick W.H."/>
            <person name="Gerwick L."/>
        </authorList>
    </citation>
    <scope>NUCLEOTIDE SEQUENCE</scope>
    <source>
        <strain evidence="3">SIO1C4</strain>
    </source>
</reference>
<keyword evidence="3" id="KW-0808">Transferase</keyword>
<dbReference type="Gene3D" id="3.40.50.2000">
    <property type="entry name" value="Glycogen Phosphorylase B"/>
    <property type="match status" value="1"/>
</dbReference>
<dbReference type="PANTHER" id="PTHR45919">
    <property type="entry name" value="GDP-MAN:MAN(3)GLCNAC(2)-PP-DOL ALPHA-1,2-MANNOSYLTRANSFERASE"/>
    <property type="match status" value="1"/>
</dbReference>
<dbReference type="AlphaFoldDB" id="A0A6B3NCC0"/>
<proteinExistence type="predicted"/>
<dbReference type="InterPro" id="IPR001296">
    <property type="entry name" value="Glyco_trans_1"/>
</dbReference>
<feature type="transmembrane region" description="Helical" evidence="1">
    <location>
        <begin position="18"/>
        <end position="37"/>
    </location>
</feature>
<dbReference type="EMBL" id="JAAHFQ010000087">
    <property type="protein sequence ID" value="NER27281.1"/>
    <property type="molecule type" value="Genomic_DNA"/>
</dbReference>
<evidence type="ECO:0000313" key="3">
    <source>
        <dbReference type="EMBL" id="NER27281.1"/>
    </source>
</evidence>
<dbReference type="SUPFAM" id="SSF53756">
    <property type="entry name" value="UDP-Glycosyltransferase/glycogen phosphorylase"/>
    <property type="match status" value="1"/>
</dbReference>
<dbReference type="InterPro" id="IPR038013">
    <property type="entry name" value="ALG11"/>
</dbReference>
<keyword evidence="1" id="KW-0812">Transmembrane</keyword>